<dbReference type="InterPro" id="IPR051292">
    <property type="entry name" value="Xyl/GlcA_transferase"/>
</dbReference>
<dbReference type="PaxDb" id="55529-EKX31837"/>
<evidence type="ECO:0000256" key="6">
    <source>
        <dbReference type="ARBA" id="ARBA00023180"/>
    </source>
</evidence>
<evidence type="ECO:0000313" key="9">
    <source>
        <dbReference type="EnsemblProtists" id="EKX31837"/>
    </source>
</evidence>
<organism evidence="8">
    <name type="scientific">Guillardia theta (strain CCMP2712)</name>
    <name type="common">Cryptophyte</name>
    <dbReference type="NCBI Taxonomy" id="905079"/>
    <lineage>
        <taxon>Eukaryota</taxon>
        <taxon>Cryptophyceae</taxon>
        <taxon>Pyrenomonadales</taxon>
        <taxon>Geminigeraceae</taxon>
        <taxon>Guillardia</taxon>
    </lineage>
</organism>
<dbReference type="AlphaFoldDB" id="L1I705"/>
<evidence type="ECO:0000256" key="7">
    <source>
        <dbReference type="SAM" id="SignalP"/>
    </source>
</evidence>
<feature type="chain" id="PRO_5008769673" evidence="7">
    <location>
        <begin position="27"/>
        <end position="937"/>
    </location>
</feature>
<proteinExistence type="predicted"/>
<dbReference type="EnsemblProtists" id="EKX31837">
    <property type="protein sequence ID" value="EKX31837"/>
    <property type="gene ID" value="GUITHDRAFT_149039"/>
</dbReference>
<gene>
    <name evidence="8" type="ORF">GUITHDRAFT_149039</name>
</gene>
<dbReference type="GO" id="GO:0035269">
    <property type="term" value="P:protein O-linked glycosylation via mannose"/>
    <property type="evidence" value="ECO:0007669"/>
    <property type="project" value="TreeGrafter"/>
</dbReference>
<dbReference type="GO" id="GO:0016020">
    <property type="term" value="C:membrane"/>
    <property type="evidence" value="ECO:0007669"/>
    <property type="project" value="UniProtKB-SubCell"/>
</dbReference>
<keyword evidence="3" id="KW-0735">Signal-anchor</keyword>
<keyword evidence="4" id="KW-1133">Transmembrane helix</keyword>
<dbReference type="PANTHER" id="PTHR12270:SF52">
    <property type="entry name" value="GLYCOSYLTRANSFERASE-LIKE PROTEIN GNT13-RELATED"/>
    <property type="match status" value="1"/>
</dbReference>
<keyword evidence="6" id="KW-0325">Glycoprotein</keyword>
<comment type="subcellular location">
    <subcellularLocation>
        <location evidence="1">Membrane</location>
        <topology evidence="1">Single-pass type II membrane protein</topology>
    </subcellularLocation>
</comment>
<dbReference type="RefSeq" id="XP_005818817.1">
    <property type="nucleotide sequence ID" value="XM_005818760.1"/>
</dbReference>
<keyword evidence="7" id="KW-0732">Signal</keyword>
<reference evidence="9" key="3">
    <citation type="submission" date="2015-06" db="UniProtKB">
        <authorList>
            <consortium name="EnsemblProtists"/>
        </authorList>
    </citation>
    <scope>IDENTIFICATION</scope>
</reference>
<dbReference type="EMBL" id="JH993232">
    <property type="protein sequence ID" value="EKX31837.1"/>
    <property type="molecule type" value="Genomic_DNA"/>
</dbReference>
<reference evidence="10" key="2">
    <citation type="submission" date="2012-11" db="EMBL/GenBank/DDBJ databases">
        <authorList>
            <person name="Kuo A."/>
            <person name="Curtis B.A."/>
            <person name="Tanifuji G."/>
            <person name="Burki F."/>
            <person name="Gruber A."/>
            <person name="Irimia M."/>
            <person name="Maruyama S."/>
            <person name="Arias M.C."/>
            <person name="Ball S.G."/>
            <person name="Gile G.H."/>
            <person name="Hirakawa Y."/>
            <person name="Hopkins J.F."/>
            <person name="Rensing S.A."/>
            <person name="Schmutz J."/>
            <person name="Symeonidi A."/>
            <person name="Elias M."/>
            <person name="Eveleigh R.J."/>
            <person name="Herman E.K."/>
            <person name="Klute M.J."/>
            <person name="Nakayama T."/>
            <person name="Obornik M."/>
            <person name="Reyes-Prieto A."/>
            <person name="Armbrust E.V."/>
            <person name="Aves S.J."/>
            <person name="Beiko R.G."/>
            <person name="Coutinho P."/>
            <person name="Dacks J.B."/>
            <person name="Durnford D.G."/>
            <person name="Fast N.M."/>
            <person name="Green B.R."/>
            <person name="Grisdale C."/>
            <person name="Hempe F."/>
            <person name="Henrissat B."/>
            <person name="Hoppner M.P."/>
            <person name="Ishida K.-I."/>
            <person name="Kim E."/>
            <person name="Koreny L."/>
            <person name="Kroth P.G."/>
            <person name="Liu Y."/>
            <person name="Malik S.-B."/>
            <person name="Maier U.G."/>
            <person name="McRose D."/>
            <person name="Mock T."/>
            <person name="Neilson J.A."/>
            <person name="Onodera N.T."/>
            <person name="Poole A.M."/>
            <person name="Pritham E.J."/>
            <person name="Richards T.A."/>
            <person name="Rocap G."/>
            <person name="Roy S.W."/>
            <person name="Sarai C."/>
            <person name="Schaack S."/>
            <person name="Shirato S."/>
            <person name="Slamovits C.H."/>
            <person name="Spencer D.F."/>
            <person name="Suzuki S."/>
            <person name="Worden A.Z."/>
            <person name="Zauner S."/>
            <person name="Barry K."/>
            <person name="Bell C."/>
            <person name="Bharti A.K."/>
            <person name="Crow J.A."/>
            <person name="Grimwood J."/>
            <person name="Kramer R."/>
            <person name="Lindquist E."/>
            <person name="Lucas S."/>
            <person name="Salamov A."/>
            <person name="McFadden G.I."/>
            <person name="Lane C.E."/>
            <person name="Keeling P.J."/>
            <person name="Gray M.W."/>
            <person name="Grigoriev I.V."/>
            <person name="Archibald J.M."/>
        </authorList>
    </citation>
    <scope>NUCLEOTIDE SEQUENCE</scope>
    <source>
        <strain evidence="10">CCMP2712</strain>
    </source>
</reference>
<evidence type="ECO:0000256" key="5">
    <source>
        <dbReference type="ARBA" id="ARBA00023136"/>
    </source>
</evidence>
<dbReference type="KEGG" id="gtt:GUITHDRAFT_149039"/>
<dbReference type="GeneID" id="17288564"/>
<dbReference type="PANTHER" id="PTHR12270">
    <property type="entry name" value="GLYCOSYLTRANSFERASE-RELATED"/>
    <property type="match status" value="1"/>
</dbReference>
<accession>L1I705</accession>
<evidence type="ECO:0000256" key="4">
    <source>
        <dbReference type="ARBA" id="ARBA00022989"/>
    </source>
</evidence>
<keyword evidence="5" id="KW-0472">Membrane</keyword>
<dbReference type="OrthoDB" id="411524at2759"/>
<reference evidence="8 10" key="1">
    <citation type="journal article" date="2012" name="Nature">
        <title>Algal genomes reveal evolutionary mosaicism and the fate of nucleomorphs.</title>
        <authorList>
            <consortium name="DOE Joint Genome Institute"/>
            <person name="Curtis B.A."/>
            <person name="Tanifuji G."/>
            <person name="Burki F."/>
            <person name="Gruber A."/>
            <person name="Irimia M."/>
            <person name="Maruyama S."/>
            <person name="Arias M.C."/>
            <person name="Ball S.G."/>
            <person name="Gile G.H."/>
            <person name="Hirakawa Y."/>
            <person name="Hopkins J.F."/>
            <person name="Kuo A."/>
            <person name="Rensing S.A."/>
            <person name="Schmutz J."/>
            <person name="Symeonidi A."/>
            <person name="Elias M."/>
            <person name="Eveleigh R.J."/>
            <person name="Herman E.K."/>
            <person name="Klute M.J."/>
            <person name="Nakayama T."/>
            <person name="Obornik M."/>
            <person name="Reyes-Prieto A."/>
            <person name="Armbrust E.V."/>
            <person name="Aves S.J."/>
            <person name="Beiko R.G."/>
            <person name="Coutinho P."/>
            <person name="Dacks J.B."/>
            <person name="Durnford D.G."/>
            <person name="Fast N.M."/>
            <person name="Green B.R."/>
            <person name="Grisdale C.J."/>
            <person name="Hempel F."/>
            <person name="Henrissat B."/>
            <person name="Hoppner M.P."/>
            <person name="Ishida K."/>
            <person name="Kim E."/>
            <person name="Koreny L."/>
            <person name="Kroth P.G."/>
            <person name="Liu Y."/>
            <person name="Malik S.B."/>
            <person name="Maier U.G."/>
            <person name="McRose D."/>
            <person name="Mock T."/>
            <person name="Neilson J.A."/>
            <person name="Onodera N.T."/>
            <person name="Poole A.M."/>
            <person name="Pritham E.J."/>
            <person name="Richards T.A."/>
            <person name="Rocap G."/>
            <person name="Roy S.W."/>
            <person name="Sarai C."/>
            <person name="Schaack S."/>
            <person name="Shirato S."/>
            <person name="Slamovits C.H."/>
            <person name="Spencer D.F."/>
            <person name="Suzuki S."/>
            <person name="Worden A.Z."/>
            <person name="Zauner S."/>
            <person name="Barry K."/>
            <person name="Bell C."/>
            <person name="Bharti A.K."/>
            <person name="Crow J.A."/>
            <person name="Grimwood J."/>
            <person name="Kramer R."/>
            <person name="Lindquist E."/>
            <person name="Lucas S."/>
            <person name="Salamov A."/>
            <person name="McFadden G.I."/>
            <person name="Lane C.E."/>
            <person name="Keeling P.J."/>
            <person name="Gray M.W."/>
            <person name="Grigoriev I.V."/>
            <person name="Archibald J.M."/>
        </authorList>
    </citation>
    <scope>NUCLEOTIDE SEQUENCE</scope>
    <source>
        <strain evidence="8 10">CCMP2712</strain>
    </source>
</reference>
<evidence type="ECO:0000256" key="2">
    <source>
        <dbReference type="ARBA" id="ARBA00022692"/>
    </source>
</evidence>
<evidence type="ECO:0000256" key="3">
    <source>
        <dbReference type="ARBA" id="ARBA00022968"/>
    </source>
</evidence>
<name>L1I705_GUITC</name>
<dbReference type="eggNOG" id="KOG3765">
    <property type="taxonomic scope" value="Eukaryota"/>
</dbReference>
<protein>
    <submittedName>
        <fullName evidence="8 9">Uncharacterized protein</fullName>
    </submittedName>
</protein>
<feature type="signal peptide" evidence="7">
    <location>
        <begin position="1"/>
        <end position="26"/>
    </location>
</feature>
<sequence length="937" mass="101956">MYLLTIHSPLSLFLLALLLNTPPASSSPDTSEASSSSPCSLSKINLTSSPVSAGSCQCASSAALTATVSLSDREWAIRWSSREQTAPAGSLLVTVDLEDSTRGHTMLLQVQMRHALRVVAMKEFLIAPGMLSHFPGCFSFSYDDAPPGSYSLLLVLHKVDPSLQLTVVASEDHYVLVEDLSGPRAAVEQAVMDGRDMTVNVRLTGVARRQLLLLVVAIEVSSLWHHQQIMVVDAEEEERVEPVRVSGIAGSDFLLSIVLSERLNQSSILPIMNVSRSLSLAACNPSCLLNDGNSTPAPVSMLRLSARGSGKTAQPANEELVVAGAEHSTAKIDLVTVPELPVAGLQVQVSAAALGLRGGQRYRLSLSAVMVATGRVVFQVSSFIKQSAAPAALEHLVPSCGLGEVEIRAVLHAVRTEEQGGGEQKILQVARRFVAMGACQVNYLWSSSGQPIFDGPLEYRASPFHHPVNLTQQHLGKAGALDVTLTTTATLDRLVTLISTAAHWGDNMAVAMYARSAVEQGEIRRFVMEILGPWFATRGKTLEVVLLSACPDPLNTGNDLVFPINMLRKICCAIAKTELILFTDVDMQPSDGLAASIQLAYSRGQLGPMDLLVLPAFRSNELWPLDVEVDVNEGNLSVNTFSILFRDLRQHFATCSVYVPGIDCRGTTSWSGAGVFHMPTDYDRWLDAEDLYEASYLLGYEPYVVLNRSSWLGRHGAGVYDDRYVFWGWDKASMTAEAAYLGYSFMVLPKGFFVHASDALFNVEHVIAAQLDISLPEKSGTGSGWGPPDTVGRRLLQDTMLYEYTRPQEKAAHRSCVLKAFEDKACQPESIRMEVSTKLEVVRAGYQLGVQLHNLARASSFQLTAFVKGKAEGSDNPAFYRIVPADLTGDVHEVKLLLGKLESGRHEVDVELFDLHAAKLMPVEIARLAYQEVMLFV</sequence>
<dbReference type="Proteomes" id="UP000011087">
    <property type="component" value="Unassembled WGS sequence"/>
</dbReference>
<keyword evidence="2" id="KW-0812">Transmembrane</keyword>
<dbReference type="GO" id="GO:0042285">
    <property type="term" value="F:xylosyltransferase activity"/>
    <property type="evidence" value="ECO:0007669"/>
    <property type="project" value="TreeGrafter"/>
</dbReference>
<dbReference type="HOGENOM" id="CLU_005750_0_0_1"/>
<dbReference type="Pfam" id="PF13896">
    <property type="entry name" value="Glyco_transf_49"/>
    <property type="match status" value="2"/>
</dbReference>
<evidence type="ECO:0000256" key="1">
    <source>
        <dbReference type="ARBA" id="ARBA00004606"/>
    </source>
</evidence>
<evidence type="ECO:0000313" key="8">
    <source>
        <dbReference type="EMBL" id="EKX31837.1"/>
    </source>
</evidence>
<keyword evidence="10" id="KW-1185">Reference proteome</keyword>
<evidence type="ECO:0000313" key="10">
    <source>
        <dbReference type="Proteomes" id="UP000011087"/>
    </source>
</evidence>
<dbReference type="GO" id="GO:0015020">
    <property type="term" value="F:glucuronosyltransferase activity"/>
    <property type="evidence" value="ECO:0007669"/>
    <property type="project" value="TreeGrafter"/>
</dbReference>